<dbReference type="Proteomes" id="UP000244956">
    <property type="component" value="Unassembled WGS sequence"/>
</dbReference>
<dbReference type="GO" id="GO:0016788">
    <property type="term" value="F:hydrolase activity, acting on ester bonds"/>
    <property type="evidence" value="ECO:0007669"/>
    <property type="project" value="UniProtKB-ARBA"/>
</dbReference>
<gene>
    <name evidence="4" type="ORF">DDZ16_03160</name>
</gene>
<feature type="chain" id="PRO_5015680426" description="Sialate O-acetylesterase domain-containing protein" evidence="2">
    <location>
        <begin position="27"/>
        <end position="309"/>
    </location>
</feature>
<evidence type="ECO:0000259" key="3">
    <source>
        <dbReference type="Pfam" id="PF03629"/>
    </source>
</evidence>
<keyword evidence="1" id="KW-0378">Hydrolase</keyword>
<dbReference type="Gene3D" id="3.40.50.1110">
    <property type="entry name" value="SGNH hydrolase"/>
    <property type="match status" value="1"/>
</dbReference>
<reference evidence="4 5" key="1">
    <citation type="submission" date="2018-05" db="EMBL/GenBank/DDBJ databases">
        <title>Marinilabilia rubrum sp. nov., isolated from saltern sediment.</title>
        <authorList>
            <person name="Zhang R."/>
        </authorList>
    </citation>
    <scope>NUCLEOTIDE SEQUENCE [LARGE SCALE GENOMIC DNA]</scope>
    <source>
        <strain evidence="4 5">WTE16</strain>
    </source>
</reference>
<dbReference type="PANTHER" id="PTHR31988">
    <property type="entry name" value="ESTERASE, PUTATIVE (DUF303)-RELATED"/>
    <property type="match status" value="1"/>
</dbReference>
<evidence type="ECO:0000313" key="4">
    <source>
        <dbReference type="EMBL" id="PWE00612.1"/>
    </source>
</evidence>
<sequence>MKNKFSILTMLSLLLVSVLTYGQAQKVDTLRVFYMGGQSNMDGYGYVSELPDTLNKTFENVWIFHGNPTPDDKPGGGMGVWEKLQPGHGGWMFSSDEKGNKLTNRFGVELSFAAKIKEFYPNEKIALIKYSKGGTSLDTLAPNYGCWDPEYVGVKGINQYDNFLTTVTNAYRIKDIDGNGIDDVLIPEGIIWMQGEADAIKKISAEKYYYNLKRMMGLIRAAFRKDNIPIVIGKISDSGQDEKDGKVWDYLDLVQYAQEQFVENDRHASIIRDTEKYSYTDEAHYDSKSLIEFGEKFASELYKLKSSIE</sequence>
<dbReference type="OrthoDB" id="9795554at2"/>
<evidence type="ECO:0000256" key="2">
    <source>
        <dbReference type="SAM" id="SignalP"/>
    </source>
</evidence>
<keyword evidence="5" id="KW-1185">Reference proteome</keyword>
<dbReference type="Pfam" id="PF03629">
    <property type="entry name" value="SASA"/>
    <property type="match status" value="1"/>
</dbReference>
<name>A0A2U2BC13_9BACT</name>
<dbReference type="RefSeq" id="WP_109262984.1">
    <property type="nucleotide sequence ID" value="NZ_QEWP01000002.1"/>
</dbReference>
<dbReference type="InterPro" id="IPR005181">
    <property type="entry name" value="SASA"/>
</dbReference>
<evidence type="ECO:0000313" key="5">
    <source>
        <dbReference type="Proteomes" id="UP000244956"/>
    </source>
</evidence>
<proteinExistence type="predicted"/>
<dbReference type="SUPFAM" id="SSF52266">
    <property type="entry name" value="SGNH hydrolase"/>
    <property type="match status" value="1"/>
</dbReference>
<feature type="signal peptide" evidence="2">
    <location>
        <begin position="1"/>
        <end position="26"/>
    </location>
</feature>
<comment type="caution">
    <text evidence="4">The sequence shown here is derived from an EMBL/GenBank/DDBJ whole genome shotgun (WGS) entry which is preliminary data.</text>
</comment>
<dbReference type="InterPro" id="IPR052940">
    <property type="entry name" value="Carb_Esterase_6"/>
</dbReference>
<evidence type="ECO:0000256" key="1">
    <source>
        <dbReference type="ARBA" id="ARBA00022801"/>
    </source>
</evidence>
<accession>A0A2U2BC13</accession>
<dbReference type="PANTHER" id="PTHR31988:SF19">
    <property type="entry name" value="9-O-ACETYL-N-ACETYLNEURAMINIC ACID DEACETYLASE-RELATED"/>
    <property type="match status" value="1"/>
</dbReference>
<dbReference type="AlphaFoldDB" id="A0A2U2BC13"/>
<keyword evidence="2" id="KW-0732">Signal</keyword>
<organism evidence="4 5">
    <name type="scientific">Marinilabilia rubra</name>
    <dbReference type="NCBI Taxonomy" id="2162893"/>
    <lineage>
        <taxon>Bacteria</taxon>
        <taxon>Pseudomonadati</taxon>
        <taxon>Bacteroidota</taxon>
        <taxon>Bacteroidia</taxon>
        <taxon>Marinilabiliales</taxon>
        <taxon>Marinilabiliaceae</taxon>
        <taxon>Marinilabilia</taxon>
    </lineage>
</organism>
<dbReference type="InterPro" id="IPR036514">
    <property type="entry name" value="SGNH_hydro_sf"/>
</dbReference>
<feature type="domain" description="Sialate O-acetylesterase" evidence="3">
    <location>
        <begin position="31"/>
        <end position="301"/>
    </location>
</feature>
<dbReference type="EMBL" id="QEWP01000002">
    <property type="protein sequence ID" value="PWE00612.1"/>
    <property type="molecule type" value="Genomic_DNA"/>
</dbReference>
<protein>
    <recommendedName>
        <fullName evidence="3">Sialate O-acetylesterase domain-containing protein</fullName>
    </recommendedName>
</protein>